<dbReference type="OrthoDB" id="9794400at2"/>
<dbReference type="GO" id="GO:0008173">
    <property type="term" value="F:RNA methyltransferase activity"/>
    <property type="evidence" value="ECO:0007669"/>
    <property type="project" value="InterPro"/>
</dbReference>
<reference evidence="8 9" key="1">
    <citation type="submission" date="2018-08" db="EMBL/GenBank/DDBJ databases">
        <title>Genomic Encyclopedia of Type Strains, Phase IV (KMG-IV): sequencing the most valuable type-strain genomes for metagenomic binning, comparative biology and taxonomic classification.</title>
        <authorList>
            <person name="Goeker M."/>
        </authorList>
    </citation>
    <scope>NUCLEOTIDE SEQUENCE [LARGE SCALE GENOMIC DNA]</scope>
    <source>
        <strain evidence="8 9">DSM 23923</strain>
    </source>
</reference>
<keyword evidence="5" id="KW-0819">tRNA processing</keyword>
<keyword evidence="2 8" id="KW-0489">Methyltransferase</keyword>
<dbReference type="EMBL" id="QUMS01000001">
    <property type="protein sequence ID" value="REG10851.1"/>
    <property type="molecule type" value="Genomic_DNA"/>
</dbReference>
<evidence type="ECO:0000313" key="8">
    <source>
        <dbReference type="EMBL" id="REG10851.1"/>
    </source>
</evidence>
<keyword evidence="6" id="KW-0694">RNA-binding</keyword>
<dbReference type="AlphaFoldDB" id="A0A347ZTE3"/>
<protein>
    <submittedName>
        <fullName evidence="8">SpoU rRNA methylase family protein</fullName>
    </submittedName>
</protein>
<evidence type="ECO:0000259" key="7">
    <source>
        <dbReference type="Pfam" id="PF00588"/>
    </source>
</evidence>
<dbReference type="SUPFAM" id="SSF75217">
    <property type="entry name" value="alpha/beta knot"/>
    <property type="match status" value="1"/>
</dbReference>
<dbReference type="InterPro" id="IPR033671">
    <property type="entry name" value="TrmH"/>
</dbReference>
<dbReference type="InterPro" id="IPR029028">
    <property type="entry name" value="Alpha/beta_knot_MTases"/>
</dbReference>
<keyword evidence="9" id="KW-1185">Reference proteome</keyword>
<dbReference type="InterPro" id="IPR029026">
    <property type="entry name" value="tRNA_m1G_MTases_N"/>
</dbReference>
<keyword evidence="3" id="KW-0808">Transferase</keyword>
<evidence type="ECO:0000256" key="4">
    <source>
        <dbReference type="ARBA" id="ARBA00022691"/>
    </source>
</evidence>
<evidence type="ECO:0000256" key="1">
    <source>
        <dbReference type="ARBA" id="ARBA00022555"/>
    </source>
</evidence>
<dbReference type="PANTHER" id="PTHR43453:SF1">
    <property type="entry name" value="TRNA_RRNA METHYLTRANSFERASE SPOU TYPE DOMAIN-CONTAINING PROTEIN"/>
    <property type="match status" value="1"/>
</dbReference>
<organism evidence="8 9">
    <name type="scientific">Pelolinea submarina</name>
    <dbReference type="NCBI Taxonomy" id="913107"/>
    <lineage>
        <taxon>Bacteria</taxon>
        <taxon>Bacillati</taxon>
        <taxon>Chloroflexota</taxon>
        <taxon>Anaerolineae</taxon>
        <taxon>Anaerolineales</taxon>
        <taxon>Anaerolineaceae</taxon>
        <taxon>Pelolinea</taxon>
    </lineage>
</organism>
<gene>
    <name evidence="8" type="ORF">DFR64_0718</name>
</gene>
<evidence type="ECO:0000256" key="2">
    <source>
        <dbReference type="ARBA" id="ARBA00022603"/>
    </source>
</evidence>
<comment type="caution">
    <text evidence="8">The sequence shown here is derived from an EMBL/GenBank/DDBJ whole genome shotgun (WGS) entry which is preliminary data.</text>
</comment>
<evidence type="ECO:0000256" key="6">
    <source>
        <dbReference type="ARBA" id="ARBA00022884"/>
    </source>
</evidence>
<dbReference type="RefSeq" id="WP_116224005.1">
    <property type="nucleotide sequence ID" value="NZ_AP018437.1"/>
</dbReference>
<dbReference type="GO" id="GO:0002938">
    <property type="term" value="P:tRNA guanine ribose methylation"/>
    <property type="evidence" value="ECO:0007669"/>
    <property type="project" value="TreeGrafter"/>
</dbReference>
<dbReference type="Proteomes" id="UP000256388">
    <property type="component" value="Unassembled WGS sequence"/>
</dbReference>
<dbReference type="Gene3D" id="3.40.1280.10">
    <property type="match status" value="1"/>
</dbReference>
<keyword evidence="4" id="KW-0949">S-adenosyl-L-methionine</keyword>
<feature type="domain" description="tRNA/rRNA methyltransferase SpoU type" evidence="7">
    <location>
        <begin position="59"/>
        <end position="202"/>
    </location>
</feature>
<dbReference type="CDD" id="cd18097">
    <property type="entry name" value="SpoU-like"/>
    <property type="match status" value="1"/>
</dbReference>
<evidence type="ECO:0000313" key="9">
    <source>
        <dbReference type="Proteomes" id="UP000256388"/>
    </source>
</evidence>
<accession>A0A347ZTE3</accession>
<dbReference type="PANTHER" id="PTHR43453">
    <property type="entry name" value="RRNA METHYLASE-LIKE"/>
    <property type="match status" value="1"/>
</dbReference>
<evidence type="ECO:0000256" key="5">
    <source>
        <dbReference type="ARBA" id="ARBA00022694"/>
    </source>
</evidence>
<sequence>MVIRECSNPDCAFRYPDQESDQDKAYCPKCGSWAMVSEIIELSAGKNILKTPQTRNLNLVAVLDNIRSIHNVGAIFRTADGFGVSEVHLCGITPTPQHLRFSKTSLGAEEVIPWQYHLNAVKTCSELKQKGYRLIGLENPQNADNLYAVSEDIVKEPLALVLGNEITGIDPQILNICDIVLAIPMQGTKNSFNVATSFGIAVSYFYALSLK</sequence>
<keyword evidence="1" id="KW-0820">tRNA-binding</keyword>
<proteinExistence type="predicted"/>
<dbReference type="Pfam" id="PF00588">
    <property type="entry name" value="SpoU_methylase"/>
    <property type="match status" value="1"/>
</dbReference>
<dbReference type="InterPro" id="IPR001537">
    <property type="entry name" value="SpoU_MeTrfase"/>
</dbReference>
<dbReference type="GO" id="GO:0000049">
    <property type="term" value="F:tRNA binding"/>
    <property type="evidence" value="ECO:0007669"/>
    <property type="project" value="UniProtKB-KW"/>
</dbReference>
<name>A0A347ZTE3_9CHLR</name>
<evidence type="ECO:0000256" key="3">
    <source>
        <dbReference type="ARBA" id="ARBA00022679"/>
    </source>
</evidence>